<dbReference type="InterPro" id="IPR046059">
    <property type="entry name" value="DUF6017"/>
</dbReference>
<evidence type="ECO:0000259" key="1">
    <source>
        <dbReference type="Pfam" id="PF06970"/>
    </source>
</evidence>
<dbReference type="Proteomes" id="UP000241048">
    <property type="component" value="Unassembled WGS sequence"/>
</dbReference>
<protein>
    <submittedName>
        <fullName evidence="3">Uncharacterized protein</fullName>
    </submittedName>
</protein>
<evidence type="ECO:0000313" key="3">
    <source>
        <dbReference type="EMBL" id="PST36816.1"/>
    </source>
</evidence>
<dbReference type="InterPro" id="IPR010724">
    <property type="entry name" value="RepA_N"/>
</dbReference>
<feature type="domain" description="Replication initiator A N-terminal" evidence="1">
    <location>
        <begin position="19"/>
        <end position="93"/>
    </location>
</feature>
<reference evidence="3 4" key="1">
    <citation type="submission" date="2018-03" db="EMBL/GenBank/DDBJ databases">
        <title>Lachnoclostridium SNUG30386 gen.nov., sp.nov., isolated from human faeces.</title>
        <authorList>
            <person name="Seo B."/>
            <person name="Jeon K."/>
            <person name="Ko G."/>
        </authorList>
    </citation>
    <scope>NUCLEOTIDE SEQUENCE [LARGE SCALE GENOMIC DNA]</scope>
    <source>
        <strain evidence="3 4">SNUG30386</strain>
    </source>
</reference>
<comment type="caution">
    <text evidence="3">The sequence shown here is derived from an EMBL/GenBank/DDBJ whole genome shotgun (WGS) entry which is preliminary data.</text>
</comment>
<organism evidence="3 4">
    <name type="scientific">Clostridium fessum</name>
    <dbReference type="NCBI Taxonomy" id="2126740"/>
    <lineage>
        <taxon>Bacteria</taxon>
        <taxon>Bacillati</taxon>
        <taxon>Bacillota</taxon>
        <taxon>Clostridia</taxon>
        <taxon>Eubacteriales</taxon>
        <taxon>Clostridiaceae</taxon>
        <taxon>Clostridium</taxon>
    </lineage>
</organism>
<dbReference type="Pfam" id="PF19481">
    <property type="entry name" value="DUF6017"/>
    <property type="match status" value="1"/>
</dbReference>
<proteinExistence type="predicted"/>
<feature type="domain" description="DUF6017" evidence="2">
    <location>
        <begin position="226"/>
        <end position="346"/>
    </location>
</feature>
<dbReference type="Pfam" id="PF06970">
    <property type="entry name" value="RepA_N"/>
    <property type="match status" value="1"/>
</dbReference>
<name>A0A2T3FNG5_9CLOT</name>
<evidence type="ECO:0000259" key="2">
    <source>
        <dbReference type="Pfam" id="PF19481"/>
    </source>
</evidence>
<dbReference type="RefSeq" id="WP_002596303.1">
    <property type="nucleotide sequence ID" value="NZ_JBKYBY010000026.1"/>
</dbReference>
<keyword evidence="4" id="KW-1185">Reference proteome</keyword>
<dbReference type="AlphaFoldDB" id="A0A2T3FNG5"/>
<dbReference type="EMBL" id="PYLO01000003">
    <property type="protein sequence ID" value="PST36816.1"/>
    <property type="molecule type" value="Genomic_DNA"/>
</dbReference>
<sequence>MGKQIQFDYYYGIEAEQFSFYRVPRLLIKDERFKGLSSDAKLLYGLMLDRMSLSMKNGWLDEENRAYIIYTLDTVMEDLGCAKATCVKIMKELDSDNGIGLIEKKRRGLGKPDIIYVKNFATIGEAEEETPANADVSTEVQDLNLKSSKSYTSRSSETELQEVQKADFQKSKNFTSRSTISELAEVQKADPNYTNYNHTNQSNIDRNYINPINQSGSELEGEIDVMEDVNAYMEIIKENIEYEHHMKYGRWQDKGLYEELYEVICEIVCVKHKTVKIGGNDYPYELVKSKFLKLNSSHLEYVIGCMQETTTKIANIKAYMVTALYNAPSTMNHYYQQEVQHDMYGGGWNEKNIG</sequence>
<accession>A0A2T3FNG5</accession>
<gene>
    <name evidence="3" type="ORF">C7U56_09625</name>
</gene>
<evidence type="ECO:0000313" key="4">
    <source>
        <dbReference type="Proteomes" id="UP000241048"/>
    </source>
</evidence>